<accession>A0ABM9MIU9</accession>
<evidence type="ECO:0000259" key="1">
    <source>
        <dbReference type="PROSITE" id="PS51819"/>
    </source>
</evidence>
<reference evidence="2 3" key="1">
    <citation type="submission" date="2023-08" db="EMBL/GenBank/DDBJ databases">
        <authorList>
            <person name="Folkvardsen B D."/>
            <person name="Norman A."/>
        </authorList>
    </citation>
    <scope>NUCLEOTIDE SEQUENCE [LARGE SCALE GENOMIC DNA]</scope>
    <source>
        <strain evidence="2 3">Mu0050</strain>
    </source>
</reference>
<evidence type="ECO:0000313" key="2">
    <source>
        <dbReference type="EMBL" id="CAJ1586244.1"/>
    </source>
</evidence>
<dbReference type="EMBL" id="OY726395">
    <property type="protein sequence ID" value="CAJ1586244.1"/>
    <property type="molecule type" value="Genomic_DNA"/>
</dbReference>
<dbReference type="Proteomes" id="UP001190466">
    <property type="component" value="Chromosome"/>
</dbReference>
<dbReference type="InterPro" id="IPR029068">
    <property type="entry name" value="Glyas_Bleomycin-R_OHBP_Dase"/>
</dbReference>
<gene>
    <name evidence="2" type="ORF">MU0050_004165</name>
</gene>
<dbReference type="RefSeq" id="WP_316512265.1">
    <property type="nucleotide sequence ID" value="NZ_OY726395.1"/>
</dbReference>
<sequence>MATALSAADLYHVGVVVTDFDAALQRLTAAAGYQWTQTMEHTVPVLTADGPADIPFKLAYSLQAPHVEILQEVPDTPWVSAARNAVHHLGYWTDDVAATGAALEDVGYTWEVRAAGDAPAFAYYLDPLGVRIELVNRAMFGDWTKFLQQMKKA</sequence>
<feature type="domain" description="VOC" evidence="1">
    <location>
        <begin position="9"/>
        <end position="137"/>
    </location>
</feature>
<dbReference type="Gene3D" id="3.10.180.10">
    <property type="entry name" value="2,3-Dihydroxybiphenyl 1,2-Dioxygenase, domain 1"/>
    <property type="match status" value="1"/>
</dbReference>
<protein>
    <submittedName>
        <fullName evidence="2">VOC family protein</fullName>
    </submittedName>
</protein>
<organism evidence="2 3">
    <name type="scientific">[Mycobacterium] wendilense</name>
    <dbReference type="NCBI Taxonomy" id="3064284"/>
    <lineage>
        <taxon>Bacteria</taxon>
        <taxon>Bacillati</taxon>
        <taxon>Actinomycetota</taxon>
        <taxon>Actinomycetes</taxon>
        <taxon>Mycobacteriales</taxon>
        <taxon>Mycobacteriaceae</taxon>
        <taxon>Mycolicibacter</taxon>
    </lineage>
</organism>
<name>A0ABM9MIU9_9MYCO</name>
<dbReference type="SUPFAM" id="SSF54593">
    <property type="entry name" value="Glyoxalase/Bleomycin resistance protein/Dihydroxybiphenyl dioxygenase"/>
    <property type="match status" value="1"/>
</dbReference>
<dbReference type="Pfam" id="PF13669">
    <property type="entry name" value="Glyoxalase_4"/>
    <property type="match status" value="1"/>
</dbReference>
<proteinExistence type="predicted"/>
<dbReference type="PROSITE" id="PS51819">
    <property type="entry name" value="VOC"/>
    <property type="match status" value="1"/>
</dbReference>
<evidence type="ECO:0000313" key="3">
    <source>
        <dbReference type="Proteomes" id="UP001190466"/>
    </source>
</evidence>
<keyword evidence="3" id="KW-1185">Reference proteome</keyword>
<dbReference type="InterPro" id="IPR037523">
    <property type="entry name" value="VOC_core"/>
</dbReference>